<organism evidence="11 12">
    <name type="scientific">Mariniphaga anaerophila</name>
    <dbReference type="NCBI Taxonomy" id="1484053"/>
    <lineage>
        <taxon>Bacteria</taxon>
        <taxon>Pseudomonadati</taxon>
        <taxon>Bacteroidota</taxon>
        <taxon>Bacteroidia</taxon>
        <taxon>Marinilabiliales</taxon>
        <taxon>Prolixibacteraceae</taxon>
        <taxon>Mariniphaga</taxon>
    </lineage>
</organism>
<comment type="subcellular location">
    <subcellularLocation>
        <location evidence="1 8">Cell outer membrane</location>
        <topology evidence="1 8">Multi-pass membrane protein</topology>
    </subcellularLocation>
</comment>
<evidence type="ECO:0000256" key="9">
    <source>
        <dbReference type="SAM" id="SignalP"/>
    </source>
</evidence>
<evidence type="ECO:0000256" key="7">
    <source>
        <dbReference type="ARBA" id="ARBA00023237"/>
    </source>
</evidence>
<keyword evidence="2 8" id="KW-0813">Transport</keyword>
<feature type="chain" id="PRO_5012431678" evidence="9">
    <location>
        <begin position="22"/>
        <end position="654"/>
    </location>
</feature>
<reference evidence="12" key="1">
    <citation type="submission" date="2016-11" db="EMBL/GenBank/DDBJ databases">
        <authorList>
            <person name="Varghese N."/>
            <person name="Submissions S."/>
        </authorList>
    </citation>
    <scope>NUCLEOTIDE SEQUENCE [LARGE SCALE GENOMIC DNA]</scope>
    <source>
        <strain evidence="12">DSM 26910</strain>
    </source>
</reference>
<feature type="domain" description="TonB-dependent receptor plug" evidence="10">
    <location>
        <begin position="62"/>
        <end position="145"/>
    </location>
</feature>
<dbReference type="AlphaFoldDB" id="A0A1M4SM53"/>
<accession>A0A1M4SM53</accession>
<evidence type="ECO:0000256" key="8">
    <source>
        <dbReference type="PROSITE-ProRule" id="PRU01360"/>
    </source>
</evidence>
<evidence type="ECO:0000313" key="12">
    <source>
        <dbReference type="Proteomes" id="UP000184164"/>
    </source>
</evidence>
<dbReference type="STRING" id="1484053.SAMN05444274_10176"/>
<proteinExistence type="inferred from homology"/>
<dbReference type="InterPro" id="IPR012910">
    <property type="entry name" value="Plug_dom"/>
</dbReference>
<dbReference type="PANTHER" id="PTHR30069:SF29">
    <property type="entry name" value="HEMOGLOBIN AND HEMOGLOBIN-HAPTOGLOBIN-BINDING PROTEIN 1-RELATED"/>
    <property type="match status" value="1"/>
</dbReference>
<keyword evidence="7 8" id="KW-0998">Cell outer membrane</keyword>
<evidence type="ECO:0000259" key="10">
    <source>
        <dbReference type="Pfam" id="PF07715"/>
    </source>
</evidence>
<dbReference type="Pfam" id="PF07715">
    <property type="entry name" value="Plug"/>
    <property type="match status" value="1"/>
</dbReference>
<dbReference type="Gene3D" id="2.170.130.10">
    <property type="entry name" value="TonB-dependent receptor, plug domain"/>
    <property type="match status" value="1"/>
</dbReference>
<dbReference type="EMBL" id="FQUM01000001">
    <property type="protein sequence ID" value="SHE33242.1"/>
    <property type="molecule type" value="Genomic_DNA"/>
</dbReference>
<dbReference type="RefSeq" id="WP_083570478.1">
    <property type="nucleotide sequence ID" value="NZ_FQUM01000001.1"/>
</dbReference>
<dbReference type="PANTHER" id="PTHR30069">
    <property type="entry name" value="TONB-DEPENDENT OUTER MEMBRANE RECEPTOR"/>
    <property type="match status" value="1"/>
</dbReference>
<evidence type="ECO:0000256" key="4">
    <source>
        <dbReference type="ARBA" id="ARBA00022692"/>
    </source>
</evidence>
<dbReference type="OrthoDB" id="9762903at2"/>
<dbReference type="InterPro" id="IPR036942">
    <property type="entry name" value="Beta-barrel_TonB_sf"/>
</dbReference>
<keyword evidence="6 8" id="KW-0472">Membrane</keyword>
<dbReference type="Gene3D" id="2.40.170.20">
    <property type="entry name" value="TonB-dependent receptor, beta-barrel domain"/>
    <property type="match status" value="1"/>
</dbReference>
<keyword evidence="5 9" id="KW-0732">Signal</keyword>
<evidence type="ECO:0000256" key="5">
    <source>
        <dbReference type="ARBA" id="ARBA00022729"/>
    </source>
</evidence>
<comment type="similarity">
    <text evidence="8">Belongs to the TonB-dependent receptor family.</text>
</comment>
<dbReference type="GO" id="GO:0009279">
    <property type="term" value="C:cell outer membrane"/>
    <property type="evidence" value="ECO:0007669"/>
    <property type="project" value="UniProtKB-SubCell"/>
</dbReference>
<name>A0A1M4SM53_9BACT</name>
<gene>
    <name evidence="11" type="ORF">SAMN05444274_10176</name>
</gene>
<dbReference type="PROSITE" id="PS52016">
    <property type="entry name" value="TONB_DEPENDENT_REC_3"/>
    <property type="match status" value="1"/>
</dbReference>
<evidence type="ECO:0000256" key="2">
    <source>
        <dbReference type="ARBA" id="ARBA00022448"/>
    </source>
</evidence>
<keyword evidence="4 8" id="KW-0812">Transmembrane</keyword>
<keyword evidence="12" id="KW-1185">Reference proteome</keyword>
<evidence type="ECO:0000256" key="1">
    <source>
        <dbReference type="ARBA" id="ARBA00004571"/>
    </source>
</evidence>
<evidence type="ECO:0000256" key="6">
    <source>
        <dbReference type="ARBA" id="ARBA00023136"/>
    </source>
</evidence>
<protein>
    <submittedName>
        <fullName evidence="11">Iron complex outermembrane recepter protein</fullName>
    </submittedName>
</protein>
<evidence type="ECO:0000313" key="11">
    <source>
        <dbReference type="EMBL" id="SHE33242.1"/>
    </source>
</evidence>
<dbReference type="SUPFAM" id="SSF56935">
    <property type="entry name" value="Porins"/>
    <property type="match status" value="1"/>
</dbReference>
<sequence>MNRLKLFVLFAFVMLFVSSNGQSISDTVRIKEVQVLAKRKVEEAGLKITRPDSLQRVSSLTIDLSELISEYSPVFIKSYGRGSAATASFRGTAATHTQVLWNGMNLNSPMRGFADLSLLPVFFTDEIYLLHGGSSMTKGSGALGGSVHLENTPDWSSDFGLEGLMETGSFQSRKGFFRLQLGGFRLQSSTRIFYDGSENNYPFYNSGILPHKSDTLKNAGYWKAGILQEFYLRHLDNQFSSVRLWFQKSDRNLPQLMSYQGSERDEDQKDEQFRAQYDWKKYSDGLNYHFFSGVNATWLDYYRATPAFQFVNEDSRSKEFSFMNHLRVFRKFDEKNYATFTIDANYHQVEAVDKKTGNGYKKDRLETSLMLNMHFKPSDRVAGFVLVRSENYDKKVVPLIPSLGIEWQLFRRFPVVMRSNVARNYHKPTLNDLYWLPGGNPDLLPEDGYTGDVSLAGDFLVGIWSLKNELTGFVSKIENWITWQPAANGAYYWEANNVKDVLSRGVEYQFTASLNWNKIQFNSGGNYSFTATSNIDAARSADQSRGKQLIYIPKHKGGFYASATWQKITVKYDLNGIGKRYTKSNNQESDFEQVLNPYWLSKLSLNKQLELDDFSANLKFTVDNLFDQTYQSILWRPMPGRFYTFSVALKYRKP</sequence>
<feature type="signal peptide" evidence="9">
    <location>
        <begin position="1"/>
        <end position="21"/>
    </location>
</feature>
<dbReference type="InterPro" id="IPR039426">
    <property type="entry name" value="TonB-dep_rcpt-like"/>
</dbReference>
<dbReference type="InterPro" id="IPR037066">
    <property type="entry name" value="Plug_dom_sf"/>
</dbReference>
<dbReference type="Proteomes" id="UP000184164">
    <property type="component" value="Unassembled WGS sequence"/>
</dbReference>
<evidence type="ECO:0000256" key="3">
    <source>
        <dbReference type="ARBA" id="ARBA00022452"/>
    </source>
</evidence>
<dbReference type="GO" id="GO:0015344">
    <property type="term" value="F:siderophore uptake transmembrane transporter activity"/>
    <property type="evidence" value="ECO:0007669"/>
    <property type="project" value="TreeGrafter"/>
</dbReference>
<dbReference type="GO" id="GO:0044718">
    <property type="term" value="P:siderophore transmembrane transport"/>
    <property type="evidence" value="ECO:0007669"/>
    <property type="project" value="TreeGrafter"/>
</dbReference>
<keyword evidence="3 8" id="KW-1134">Transmembrane beta strand</keyword>